<sequence>MVSNMSIIAMIISIILSIAFPLALLIYFRIRCKISFAAVGIGAAIFIVFSQILERLMHSYMLYDNNATSNLLKNPLVFAIYGSLAAGIFEEVGRFVGFKFFLKKHREWKDGIAYGIGHGGIEAILIGVLGNLNNIIYSKMINAGTFEKTLGQALSVSKLEQIKSSLINTSPLIFTVSGIERILAVTLQLGLSLLVLYSIKKRKYVFLLLSIVIHALVDFMAVFLAQKGANTWTIEGIVLVFAVISVAFIVKSRELFLLEKIQKPDNIMR</sequence>
<dbReference type="OrthoDB" id="9807167at2"/>
<dbReference type="Pfam" id="PF10086">
    <property type="entry name" value="YhfC"/>
    <property type="match status" value="1"/>
</dbReference>
<feature type="transmembrane region" description="Helical" evidence="1">
    <location>
        <begin position="72"/>
        <end position="90"/>
    </location>
</feature>
<feature type="transmembrane region" description="Helical" evidence="1">
    <location>
        <begin position="204"/>
        <end position="225"/>
    </location>
</feature>
<keyword evidence="1" id="KW-0812">Transmembrane</keyword>
<keyword evidence="1" id="KW-1133">Transmembrane helix</keyword>
<feature type="transmembrane region" description="Helical" evidence="1">
    <location>
        <begin position="111"/>
        <end position="130"/>
    </location>
</feature>
<protein>
    <submittedName>
        <fullName evidence="2">Putative membrane protein</fullName>
    </submittedName>
</protein>
<dbReference type="PIRSF" id="PIRSF033101">
    <property type="entry name" value="UCP033101"/>
    <property type="match status" value="1"/>
</dbReference>
<keyword evidence="1" id="KW-0472">Membrane</keyword>
<dbReference type="STRING" id="86416.Clopa_0980"/>
<keyword evidence="3" id="KW-1185">Reference proteome</keyword>
<name>R4K0A5_CLOPA</name>
<dbReference type="PATRIC" id="fig|86416.3.peg.973"/>
<feature type="transmembrane region" description="Helical" evidence="1">
    <location>
        <begin position="172"/>
        <end position="197"/>
    </location>
</feature>
<feature type="transmembrane region" description="Helical" evidence="1">
    <location>
        <begin position="6"/>
        <end position="27"/>
    </location>
</feature>
<dbReference type="AlphaFoldDB" id="R4K0A5"/>
<organism evidence="2 3">
    <name type="scientific">Clostridium pasteurianum BC1</name>
    <dbReference type="NCBI Taxonomy" id="86416"/>
    <lineage>
        <taxon>Bacteria</taxon>
        <taxon>Bacillati</taxon>
        <taxon>Bacillota</taxon>
        <taxon>Clostridia</taxon>
        <taxon>Eubacteriales</taxon>
        <taxon>Clostridiaceae</taxon>
        <taxon>Clostridium</taxon>
    </lineage>
</organism>
<evidence type="ECO:0000313" key="2">
    <source>
        <dbReference type="EMBL" id="AGK95993.1"/>
    </source>
</evidence>
<dbReference type="Proteomes" id="UP000013523">
    <property type="component" value="Chromosome"/>
</dbReference>
<proteinExistence type="predicted"/>
<dbReference type="eggNOG" id="COG4377">
    <property type="taxonomic scope" value="Bacteria"/>
</dbReference>
<dbReference type="InterPro" id="IPR011397">
    <property type="entry name" value="YhfC"/>
</dbReference>
<evidence type="ECO:0000313" key="3">
    <source>
        <dbReference type="Proteomes" id="UP000013523"/>
    </source>
</evidence>
<dbReference type="HOGENOM" id="CLU_076015_0_0_9"/>
<dbReference type="RefSeq" id="WP_015614317.1">
    <property type="nucleotide sequence ID" value="NC_021182.1"/>
</dbReference>
<feature type="transmembrane region" description="Helical" evidence="1">
    <location>
        <begin position="34"/>
        <end position="52"/>
    </location>
</feature>
<gene>
    <name evidence="2" type="ORF">Clopa_0980</name>
</gene>
<feature type="transmembrane region" description="Helical" evidence="1">
    <location>
        <begin position="231"/>
        <end position="250"/>
    </location>
</feature>
<reference evidence="2 3" key="1">
    <citation type="submission" date="2012-01" db="EMBL/GenBank/DDBJ databases">
        <title>Complete sequence of chromosome of Clostridium pasteurianum BC1.</title>
        <authorList>
            <consortium name="US DOE Joint Genome Institute"/>
            <person name="Lucas S."/>
            <person name="Han J."/>
            <person name="Lapidus A."/>
            <person name="Cheng J.-F."/>
            <person name="Goodwin L."/>
            <person name="Pitluck S."/>
            <person name="Peters L."/>
            <person name="Mikhailova N."/>
            <person name="Teshima H."/>
            <person name="Detter J.C."/>
            <person name="Han C."/>
            <person name="Tapia R."/>
            <person name="Land M."/>
            <person name="Hauser L."/>
            <person name="Kyrpides N."/>
            <person name="Ivanova N."/>
            <person name="Pagani I."/>
            <person name="Dunn J."/>
            <person name="Taghavi S."/>
            <person name="Francis A."/>
            <person name="van der Lelie D."/>
            <person name="Woyke T."/>
        </authorList>
    </citation>
    <scope>NUCLEOTIDE SEQUENCE [LARGE SCALE GENOMIC DNA]</scope>
    <source>
        <strain evidence="2 3">BC1</strain>
    </source>
</reference>
<dbReference type="KEGG" id="cpas:Clopa_0980"/>
<accession>R4K0A5</accession>
<dbReference type="EMBL" id="CP003261">
    <property type="protein sequence ID" value="AGK95993.1"/>
    <property type="molecule type" value="Genomic_DNA"/>
</dbReference>
<evidence type="ECO:0000256" key="1">
    <source>
        <dbReference type="SAM" id="Phobius"/>
    </source>
</evidence>